<keyword evidence="2" id="KW-0472">Membrane</keyword>
<gene>
    <name evidence="4" type="ORF">RM530_00070</name>
</gene>
<feature type="domain" description="ABC-type uncharacterised transport system" evidence="3">
    <location>
        <begin position="154"/>
        <end position="393"/>
    </location>
</feature>
<feature type="region of interest" description="Disordered" evidence="1">
    <location>
        <begin position="354"/>
        <end position="374"/>
    </location>
</feature>
<reference evidence="4 5" key="1">
    <citation type="submission" date="2023-09" db="EMBL/GenBank/DDBJ databases">
        <authorList>
            <person name="Rey-Velasco X."/>
        </authorList>
    </citation>
    <scope>NUCLEOTIDE SEQUENCE [LARGE SCALE GENOMIC DNA]</scope>
    <source>
        <strain evidence="4 5">W345</strain>
    </source>
</reference>
<proteinExistence type="predicted"/>
<evidence type="ECO:0000313" key="5">
    <source>
        <dbReference type="Proteomes" id="UP001254608"/>
    </source>
</evidence>
<evidence type="ECO:0000313" key="4">
    <source>
        <dbReference type="EMBL" id="MDT0495764.1"/>
    </source>
</evidence>
<protein>
    <submittedName>
        <fullName evidence="4">Gldg family protein</fullName>
    </submittedName>
</protein>
<keyword evidence="2" id="KW-0812">Transmembrane</keyword>
<comment type="caution">
    <text evidence="4">The sequence shown here is derived from an EMBL/GenBank/DDBJ whole genome shotgun (WGS) entry which is preliminary data.</text>
</comment>
<dbReference type="InterPro" id="IPR019196">
    <property type="entry name" value="ABC_transp_unknown"/>
</dbReference>
<keyword evidence="5" id="KW-1185">Reference proteome</keyword>
<dbReference type="InterPro" id="IPR029062">
    <property type="entry name" value="Class_I_gatase-like"/>
</dbReference>
<feature type="transmembrane region" description="Helical" evidence="2">
    <location>
        <begin position="433"/>
        <end position="460"/>
    </location>
</feature>
<dbReference type="Gene3D" id="3.40.50.880">
    <property type="match status" value="1"/>
</dbReference>
<feature type="transmembrane region" description="Helical" evidence="2">
    <location>
        <begin position="12"/>
        <end position="32"/>
    </location>
</feature>
<sequence length="464" mass="51151">MNKNPQHKKPHLSQHLLTILLVPAIILALGWLSVRYQTDFDWTAGNRNSLTEASERLLDAMPDEIVFTAYVYPDGEQQRLIELDLRRYQRLKDNIRIDYVDPSRNPQQTQEAGITMAGEVVASYQGRTETLRELTEPVVSAALQRLSASSEQWIVFLEGHGERAIDGQEPGAFGRFAETLKSKGLKARGLNLAATPTIPDNTSVLVIASPQRALLPGEVELIRQYVDGGGNLIWLSDPDSAPIPGLAETLGVNWLSGIAVFPDFQYTSGDPAVLLANQYPPHPITRQLAYISMFPYVHSLEAKPDSGWTALPIVQTGPVAWLESGDLSQAVDFDPQSGDVGGPLNVAMSLTRNVEPPKADDGDGDGDESETAKARQQRVILVGDADFASNVYYEQVGNSELSINLVQWAAARDKQLDINVPKVPDSSLYLPNWLLYLLILGFVIVLPLALIVFGVIRWAVRRRR</sequence>
<dbReference type="RefSeq" id="WP_311363159.1">
    <property type="nucleotide sequence ID" value="NZ_JAVRIC010000001.1"/>
</dbReference>
<keyword evidence="2" id="KW-1133">Transmembrane helix</keyword>
<evidence type="ECO:0000256" key="2">
    <source>
        <dbReference type="SAM" id="Phobius"/>
    </source>
</evidence>
<dbReference type="Pfam" id="PF09822">
    <property type="entry name" value="ABC_transp_aux"/>
    <property type="match status" value="1"/>
</dbReference>
<evidence type="ECO:0000256" key="1">
    <source>
        <dbReference type="SAM" id="MobiDB-lite"/>
    </source>
</evidence>
<accession>A0ABU2WDT8</accession>
<dbReference type="Proteomes" id="UP001254608">
    <property type="component" value="Unassembled WGS sequence"/>
</dbReference>
<evidence type="ECO:0000259" key="3">
    <source>
        <dbReference type="Pfam" id="PF09822"/>
    </source>
</evidence>
<organism evidence="4 5">
    <name type="scientific">Banduia mediterranea</name>
    <dbReference type="NCBI Taxonomy" id="3075609"/>
    <lineage>
        <taxon>Bacteria</taxon>
        <taxon>Pseudomonadati</taxon>
        <taxon>Pseudomonadota</taxon>
        <taxon>Gammaproteobacteria</taxon>
        <taxon>Nevskiales</taxon>
        <taxon>Algiphilaceae</taxon>
        <taxon>Banduia</taxon>
    </lineage>
</organism>
<dbReference type="SUPFAM" id="SSF52317">
    <property type="entry name" value="Class I glutamine amidotransferase-like"/>
    <property type="match status" value="1"/>
</dbReference>
<name>A0ABU2WDT8_9GAMM</name>
<dbReference type="EMBL" id="JAVRIC010000001">
    <property type="protein sequence ID" value="MDT0495764.1"/>
    <property type="molecule type" value="Genomic_DNA"/>
</dbReference>